<dbReference type="AlphaFoldDB" id="A0AAJ0EJI3"/>
<feature type="compositionally biased region" description="Pro residues" evidence="1">
    <location>
        <begin position="18"/>
        <end position="35"/>
    </location>
</feature>
<accession>A0AAJ0EJI3</accession>
<organism evidence="2 3">
    <name type="scientific">Colletotrichum phormii</name>
    <dbReference type="NCBI Taxonomy" id="359342"/>
    <lineage>
        <taxon>Eukaryota</taxon>
        <taxon>Fungi</taxon>
        <taxon>Dikarya</taxon>
        <taxon>Ascomycota</taxon>
        <taxon>Pezizomycotina</taxon>
        <taxon>Sordariomycetes</taxon>
        <taxon>Hypocreomycetidae</taxon>
        <taxon>Glomerellales</taxon>
        <taxon>Glomerellaceae</taxon>
        <taxon>Colletotrichum</taxon>
        <taxon>Colletotrichum acutatum species complex</taxon>
    </lineage>
</organism>
<sequence length="350" mass="37315">MAGSNNDVIDEPLVVVSPPRPAFPPAHPGPVPELPLPGQEDVAAAGGDAENSKEFEALVGGEDVGDDEGEGGSGGSGDELSDPPPSESESEEESEEEEDDEDDDDEDDVLSEKDSKKRKVSARSAKKKGAKKQKRTPRGQGKPRVPKKLLGEAPEERNVQCLPCLRAALRFNDRDDGGRCLVGSRGRCARCFNGRSAEHCVDVPVVMRPMAWALTEAIVGGASALEISKIRNAVNWMMAHQGEYEDHIRFWADKFLPPASPPAPPPSAPVLSVAPVVVVYDQAPVAPPAPTPQVVDLTVVPPPAPPAAPVARGFEDFEARKARFLARVSSLLAADAMVPAVSFFLDQEFK</sequence>
<proteinExistence type="predicted"/>
<name>A0AAJ0EJI3_9PEZI</name>
<keyword evidence="3" id="KW-1185">Reference proteome</keyword>
<dbReference type="GeneID" id="85472312"/>
<evidence type="ECO:0000313" key="2">
    <source>
        <dbReference type="EMBL" id="KAK1641498.1"/>
    </source>
</evidence>
<evidence type="ECO:0000256" key="1">
    <source>
        <dbReference type="SAM" id="MobiDB-lite"/>
    </source>
</evidence>
<reference evidence="2" key="1">
    <citation type="submission" date="2021-06" db="EMBL/GenBank/DDBJ databases">
        <title>Comparative genomics, transcriptomics and evolutionary studies reveal genomic signatures of adaptation to plant cell wall in hemibiotrophic fungi.</title>
        <authorList>
            <consortium name="DOE Joint Genome Institute"/>
            <person name="Baroncelli R."/>
            <person name="Diaz J.F."/>
            <person name="Benocci T."/>
            <person name="Peng M."/>
            <person name="Battaglia E."/>
            <person name="Haridas S."/>
            <person name="Andreopoulos W."/>
            <person name="Labutti K."/>
            <person name="Pangilinan J."/>
            <person name="Floch G.L."/>
            <person name="Makela M.R."/>
            <person name="Henrissat B."/>
            <person name="Grigoriev I.V."/>
            <person name="Crouch J.A."/>
            <person name="De Vries R.P."/>
            <person name="Sukno S.A."/>
            <person name="Thon M.R."/>
        </authorList>
    </citation>
    <scope>NUCLEOTIDE SEQUENCE</scope>
    <source>
        <strain evidence="2">CBS 102054</strain>
    </source>
</reference>
<evidence type="ECO:0000313" key="3">
    <source>
        <dbReference type="Proteomes" id="UP001243989"/>
    </source>
</evidence>
<dbReference type="RefSeq" id="XP_060450105.1">
    <property type="nucleotide sequence ID" value="XM_060587450.1"/>
</dbReference>
<dbReference type="EMBL" id="JAHMHQ010000003">
    <property type="protein sequence ID" value="KAK1641498.1"/>
    <property type="molecule type" value="Genomic_DNA"/>
</dbReference>
<feature type="compositionally biased region" description="Basic residues" evidence="1">
    <location>
        <begin position="116"/>
        <end position="137"/>
    </location>
</feature>
<gene>
    <name evidence="2" type="ORF">BDP81DRAFT_390752</name>
</gene>
<protein>
    <submittedName>
        <fullName evidence="2">Uncharacterized protein</fullName>
    </submittedName>
</protein>
<comment type="caution">
    <text evidence="2">The sequence shown here is derived from an EMBL/GenBank/DDBJ whole genome shotgun (WGS) entry which is preliminary data.</text>
</comment>
<dbReference type="Proteomes" id="UP001243989">
    <property type="component" value="Unassembled WGS sequence"/>
</dbReference>
<feature type="region of interest" description="Disordered" evidence="1">
    <location>
        <begin position="1"/>
        <end position="152"/>
    </location>
</feature>
<feature type="compositionally biased region" description="Acidic residues" evidence="1">
    <location>
        <begin position="88"/>
        <end position="109"/>
    </location>
</feature>